<feature type="transmembrane region" description="Helical" evidence="7">
    <location>
        <begin position="103"/>
        <end position="125"/>
    </location>
</feature>
<evidence type="ECO:0000313" key="8">
    <source>
        <dbReference type="EMBL" id="MTV48161.1"/>
    </source>
</evidence>
<dbReference type="GO" id="GO:0005886">
    <property type="term" value="C:plasma membrane"/>
    <property type="evidence" value="ECO:0007669"/>
    <property type="project" value="UniProtKB-SubCell"/>
</dbReference>
<comment type="subcellular location">
    <subcellularLocation>
        <location evidence="1">Cell membrane</location>
        <topology evidence="1">Multi-pass membrane protein</topology>
    </subcellularLocation>
</comment>
<dbReference type="EMBL" id="WNKU01000002">
    <property type="protein sequence ID" value="MTV48161.1"/>
    <property type="molecule type" value="Genomic_DNA"/>
</dbReference>
<sequence length="315" mass="34851">MFAWIADMIVYRWMNLSHGEHLTEALHFFIYDVQKILFLLAVIIYAVSFIRSFFPPERTKKMLSHKREFIGNIVAALLGVVTPFCSCSAVPLFIGFVESGVPLGVTFSFLIASPMVNEVALVLLFGLFGWKIAAIYMGTGLAVAVAGGMMIGRAKMEDQVADYVYQIKMPEVEIASLSWRQRHDYAWQYTQDIIKKVWIYVIVAIGIGGLIHGYAPEDFLVRYAGKDNLFAVPLAVLIGIPLYSNAAGTIPIVHALMEKGMAMGTVLAFMMAVTALSLPEIIILKQVLKPKLIGLFVGINALTITFVGYLFNAIL</sequence>
<dbReference type="PANTHER" id="PTHR42775:SF1">
    <property type="entry name" value="PERMEASE RV2963-RELATED"/>
    <property type="match status" value="1"/>
</dbReference>
<gene>
    <name evidence="8" type="ORF">GJ688_04080</name>
</gene>
<keyword evidence="3" id="KW-1003">Cell membrane</keyword>
<comment type="caution">
    <text evidence="8">The sequence shown here is derived from an EMBL/GenBank/DDBJ whole genome shotgun (WGS) entry which is preliminary data.</text>
</comment>
<evidence type="ECO:0000256" key="7">
    <source>
        <dbReference type="SAM" id="Phobius"/>
    </source>
</evidence>
<keyword evidence="6 7" id="KW-0472">Membrane</keyword>
<feature type="transmembrane region" description="Helical" evidence="7">
    <location>
        <begin position="228"/>
        <end position="250"/>
    </location>
</feature>
<keyword evidence="4 7" id="KW-0812">Transmembrane</keyword>
<organism evidence="8 9">
    <name type="scientific">Heliobacterium mobile</name>
    <name type="common">Heliobacillus mobilis</name>
    <dbReference type="NCBI Taxonomy" id="28064"/>
    <lineage>
        <taxon>Bacteria</taxon>
        <taxon>Bacillati</taxon>
        <taxon>Bacillota</taxon>
        <taxon>Clostridia</taxon>
        <taxon>Eubacteriales</taxon>
        <taxon>Heliobacteriaceae</taxon>
        <taxon>Heliobacterium</taxon>
    </lineage>
</organism>
<feature type="transmembrane region" description="Helical" evidence="7">
    <location>
        <begin position="292"/>
        <end position="311"/>
    </location>
</feature>
<evidence type="ECO:0000256" key="2">
    <source>
        <dbReference type="ARBA" id="ARBA00006386"/>
    </source>
</evidence>
<evidence type="ECO:0000313" key="9">
    <source>
        <dbReference type="Proteomes" id="UP000430670"/>
    </source>
</evidence>
<feature type="transmembrane region" description="Helical" evidence="7">
    <location>
        <begin position="132"/>
        <end position="151"/>
    </location>
</feature>
<proteinExistence type="inferred from homology"/>
<accession>A0A6I3SH40</accession>
<reference evidence="8 9" key="1">
    <citation type="submission" date="2019-11" db="EMBL/GenBank/DDBJ databases">
        <title>Whole-genome sequence of a the green, strictly anaerobic photosynthetic bacterium Heliobacillus mobilis DSM 6151.</title>
        <authorList>
            <person name="Kyndt J.A."/>
            <person name="Meyer T.E."/>
        </authorList>
    </citation>
    <scope>NUCLEOTIDE SEQUENCE [LARGE SCALE GENOMIC DNA]</scope>
    <source>
        <strain evidence="8 9">DSM 6151</strain>
    </source>
</reference>
<protein>
    <submittedName>
        <fullName evidence="8">Permease</fullName>
    </submittedName>
</protein>
<evidence type="ECO:0000256" key="6">
    <source>
        <dbReference type="ARBA" id="ARBA00023136"/>
    </source>
</evidence>
<dbReference type="Pfam" id="PF03773">
    <property type="entry name" value="ArsP_1"/>
    <property type="match status" value="1"/>
</dbReference>
<evidence type="ECO:0000256" key="3">
    <source>
        <dbReference type="ARBA" id="ARBA00022475"/>
    </source>
</evidence>
<dbReference type="PANTHER" id="PTHR42775">
    <property type="entry name" value="PERMEASE RV2963-RELATED"/>
    <property type="match status" value="1"/>
</dbReference>
<dbReference type="InterPro" id="IPR053166">
    <property type="entry name" value="UPF0718_permease"/>
</dbReference>
<dbReference type="Proteomes" id="UP000430670">
    <property type="component" value="Unassembled WGS sequence"/>
</dbReference>
<keyword evidence="5 7" id="KW-1133">Transmembrane helix</keyword>
<feature type="transmembrane region" description="Helical" evidence="7">
    <location>
        <begin position="74"/>
        <end position="97"/>
    </location>
</feature>
<keyword evidence="9" id="KW-1185">Reference proteome</keyword>
<evidence type="ECO:0000256" key="4">
    <source>
        <dbReference type="ARBA" id="ARBA00022692"/>
    </source>
</evidence>
<feature type="transmembrane region" description="Helical" evidence="7">
    <location>
        <begin position="262"/>
        <end position="283"/>
    </location>
</feature>
<comment type="similarity">
    <text evidence="2">Belongs to the UPF0718 family.</text>
</comment>
<feature type="transmembrane region" description="Helical" evidence="7">
    <location>
        <begin position="197"/>
        <end position="216"/>
    </location>
</feature>
<evidence type="ECO:0000256" key="5">
    <source>
        <dbReference type="ARBA" id="ARBA00022989"/>
    </source>
</evidence>
<dbReference type="AlphaFoldDB" id="A0A6I3SH40"/>
<dbReference type="InterPro" id="IPR005524">
    <property type="entry name" value="DUF318"/>
</dbReference>
<feature type="transmembrane region" description="Helical" evidence="7">
    <location>
        <begin position="36"/>
        <end position="54"/>
    </location>
</feature>
<evidence type="ECO:0000256" key="1">
    <source>
        <dbReference type="ARBA" id="ARBA00004651"/>
    </source>
</evidence>
<name>A0A6I3SH40_HELMO</name>